<dbReference type="EMBL" id="FNUL01000012">
    <property type="protein sequence ID" value="SEF89096.1"/>
    <property type="molecule type" value="Genomic_DNA"/>
</dbReference>
<proteinExistence type="predicted"/>
<protein>
    <submittedName>
        <fullName evidence="2">Uncharacterized protein</fullName>
    </submittedName>
</protein>
<dbReference type="Proteomes" id="UP000236726">
    <property type="component" value="Unassembled WGS sequence"/>
</dbReference>
<reference evidence="2 3" key="1">
    <citation type="submission" date="2016-10" db="EMBL/GenBank/DDBJ databases">
        <authorList>
            <person name="de Groot N.N."/>
        </authorList>
    </citation>
    <scope>NUCLEOTIDE SEQUENCE [LARGE SCALE GENOMIC DNA]</scope>
    <source>
        <strain evidence="2 3">D15d</strain>
    </source>
</reference>
<keyword evidence="1" id="KW-0472">Membrane</keyword>
<evidence type="ECO:0000313" key="2">
    <source>
        <dbReference type="EMBL" id="SEF89096.1"/>
    </source>
</evidence>
<sequence length="85" mass="9648">MIHIIILFACTVALFISGYFCLLYSNDLYINSVPVISAFTSIIMLVNAVINKNNMGNFVYFSKIFIGIYVLIILFKLQLNKKKSS</sequence>
<evidence type="ECO:0000313" key="3">
    <source>
        <dbReference type="Proteomes" id="UP000236726"/>
    </source>
</evidence>
<name>A0A1H5VQ04_9FIRM</name>
<keyword evidence="3" id="KW-1185">Reference proteome</keyword>
<keyword evidence="1" id="KW-1133">Transmembrane helix</keyword>
<dbReference type="AlphaFoldDB" id="A0A1H5VQ04"/>
<organism evidence="2 3">
    <name type="scientific">Lachnospira multipara</name>
    <dbReference type="NCBI Taxonomy" id="28051"/>
    <lineage>
        <taxon>Bacteria</taxon>
        <taxon>Bacillati</taxon>
        <taxon>Bacillota</taxon>
        <taxon>Clostridia</taxon>
        <taxon>Lachnospirales</taxon>
        <taxon>Lachnospiraceae</taxon>
        <taxon>Lachnospira</taxon>
    </lineage>
</organism>
<gene>
    <name evidence="2" type="ORF">SAMN05216537_11212</name>
</gene>
<feature type="transmembrane region" description="Helical" evidence="1">
    <location>
        <begin position="57"/>
        <end position="75"/>
    </location>
</feature>
<feature type="transmembrane region" description="Helical" evidence="1">
    <location>
        <begin position="28"/>
        <end position="50"/>
    </location>
</feature>
<keyword evidence="1" id="KW-0812">Transmembrane</keyword>
<evidence type="ECO:0000256" key="1">
    <source>
        <dbReference type="SAM" id="Phobius"/>
    </source>
</evidence>
<accession>A0A1H5VQ04</accession>